<dbReference type="Pfam" id="PF03816">
    <property type="entry name" value="LytR_cpsA_psr"/>
    <property type="match status" value="1"/>
</dbReference>
<dbReference type="KEGG" id="ehl:EHLA_0601"/>
<evidence type="ECO:0000259" key="5">
    <source>
        <dbReference type="Pfam" id="PF13399"/>
    </source>
</evidence>
<dbReference type="Pfam" id="PF13399">
    <property type="entry name" value="LytR_C"/>
    <property type="match status" value="1"/>
</dbReference>
<feature type="transmembrane region" description="Helical" evidence="3">
    <location>
        <begin position="37"/>
        <end position="59"/>
    </location>
</feature>
<accession>A0A285PP39</accession>
<evidence type="ECO:0000256" key="2">
    <source>
        <dbReference type="SAM" id="MobiDB-lite"/>
    </source>
</evidence>
<dbReference type="Gene3D" id="3.40.630.190">
    <property type="entry name" value="LCP protein"/>
    <property type="match status" value="1"/>
</dbReference>
<name>A0A285PP39_9FIRM</name>
<evidence type="ECO:0000256" key="1">
    <source>
        <dbReference type="ARBA" id="ARBA00006068"/>
    </source>
</evidence>
<comment type="similarity">
    <text evidence="1">Belongs to the LytR/CpsA/Psr (LCP) family.</text>
</comment>
<dbReference type="Proteomes" id="UP000217549">
    <property type="component" value="Chromosome I"/>
</dbReference>
<feature type="domain" description="LytR/CpsA/Psr regulator C-terminal" evidence="5">
    <location>
        <begin position="374"/>
        <end position="458"/>
    </location>
</feature>
<organism evidence="6 7">
    <name type="scientific">Anaerobutyricum hallii</name>
    <dbReference type="NCBI Taxonomy" id="39488"/>
    <lineage>
        <taxon>Bacteria</taxon>
        <taxon>Bacillati</taxon>
        <taxon>Bacillota</taxon>
        <taxon>Clostridia</taxon>
        <taxon>Lachnospirales</taxon>
        <taxon>Lachnospiraceae</taxon>
        <taxon>Anaerobutyricum</taxon>
    </lineage>
</organism>
<reference evidence="7" key="1">
    <citation type="submission" date="2017-09" db="EMBL/GenBank/DDBJ databases">
        <authorList>
            <person name="Shetty A S."/>
        </authorList>
    </citation>
    <scope>NUCLEOTIDE SEQUENCE [LARGE SCALE GENOMIC DNA]</scope>
</reference>
<feature type="domain" description="Cell envelope-related transcriptional attenuator" evidence="4">
    <location>
        <begin position="151"/>
        <end position="275"/>
    </location>
</feature>
<keyword evidence="3" id="KW-0812">Transmembrane</keyword>
<evidence type="ECO:0000313" key="7">
    <source>
        <dbReference type="Proteomes" id="UP000217549"/>
    </source>
</evidence>
<dbReference type="InterPro" id="IPR004474">
    <property type="entry name" value="LytR_CpsA_psr"/>
</dbReference>
<dbReference type="InterPro" id="IPR050922">
    <property type="entry name" value="LytR/CpsA/Psr_CW_biosynth"/>
</dbReference>
<dbReference type="PANTHER" id="PTHR33392:SF6">
    <property type="entry name" value="POLYISOPRENYL-TEICHOIC ACID--PEPTIDOGLYCAN TEICHOIC ACID TRANSFERASE TAGU"/>
    <property type="match status" value="1"/>
</dbReference>
<sequence length="513" mass="56854">MYFQRKIFSQDEAQKIPGVHEVKQEGKMKKPSFIKRFFSFLLRVCVVLALMAVIAVGSFEGVTYYLTGSFTSVKKAVKEETDQQEVQEDTTDIAKNNKNMENTLVFVHDENTNKDYTSLNMYDKKTKAFDVLLMPCNAQVSVSESLVKELRETISDISSTVSMSDVARAFGDKKYETYVKIMEDISGVKISGYDVMSSNDFKKLLNAGNTVTYHLDNAVSYRDADNVLQSIEAGDVELDGDTAYALMTYMDGTDDEETRRLERANDYLTKYMEEIFTKNNNSALAKKYDSLVKAEDTDDLTSTEDILKGLTEDGFTLRIMQGSETKGVFSLDSQKVKLQVAALTKKAESYTKNGSSKASSSTASSGSTESSKKYSIEVYNAAYVSGLAKEWETYLEDEGYTISLIDSYQEEGPISQTRINVTEEGMGEDLLNYFPDAEINVVDSISTGGDIQIYVGTDSTKVPEGSGESTTAEEDVDDESDDSTSDDDTEESQSADNTEDTDTSDGYDFSSGE</sequence>
<dbReference type="InterPro" id="IPR027381">
    <property type="entry name" value="LytR/CpsA/Psr_C"/>
</dbReference>
<keyword evidence="3" id="KW-1133">Transmembrane helix</keyword>
<feature type="compositionally biased region" description="Acidic residues" evidence="2">
    <location>
        <begin position="471"/>
        <end position="505"/>
    </location>
</feature>
<protein>
    <submittedName>
        <fullName evidence="6">Cell envelope-related transcriptional attenuator domain</fullName>
    </submittedName>
</protein>
<dbReference type="AlphaFoldDB" id="A0A285PP39"/>
<feature type="region of interest" description="Disordered" evidence="2">
    <location>
        <begin position="457"/>
        <end position="513"/>
    </location>
</feature>
<dbReference type="PANTHER" id="PTHR33392">
    <property type="entry name" value="POLYISOPRENYL-TEICHOIC ACID--PEPTIDOGLYCAN TEICHOIC ACID TRANSFERASE TAGU"/>
    <property type="match status" value="1"/>
</dbReference>
<evidence type="ECO:0000256" key="3">
    <source>
        <dbReference type="SAM" id="Phobius"/>
    </source>
</evidence>
<keyword evidence="3" id="KW-0472">Membrane</keyword>
<evidence type="ECO:0000259" key="4">
    <source>
        <dbReference type="Pfam" id="PF03816"/>
    </source>
</evidence>
<gene>
    <name evidence="6" type="ORF">EHLA_0601</name>
</gene>
<evidence type="ECO:0000313" key="6">
    <source>
        <dbReference type="EMBL" id="SOB71364.1"/>
    </source>
</evidence>
<proteinExistence type="inferred from homology"/>
<keyword evidence="7" id="KW-1185">Reference proteome</keyword>
<dbReference type="EMBL" id="LT907978">
    <property type="protein sequence ID" value="SOB71364.1"/>
    <property type="molecule type" value="Genomic_DNA"/>
</dbReference>